<reference evidence="2" key="3">
    <citation type="submission" date="2018-08" db="UniProtKB">
        <authorList>
            <consortium name="EnsemblPlants"/>
        </authorList>
    </citation>
    <scope>IDENTIFICATION</scope>
    <source>
        <strain evidence="2">cv. Bd21</strain>
    </source>
</reference>
<reference evidence="1" key="2">
    <citation type="submission" date="2017-06" db="EMBL/GenBank/DDBJ databases">
        <title>WGS assembly of Brachypodium distachyon.</title>
        <authorList>
            <consortium name="The International Brachypodium Initiative"/>
            <person name="Lucas S."/>
            <person name="Harmon-Smith M."/>
            <person name="Lail K."/>
            <person name="Tice H."/>
            <person name="Grimwood J."/>
            <person name="Bruce D."/>
            <person name="Barry K."/>
            <person name="Shu S."/>
            <person name="Lindquist E."/>
            <person name="Wang M."/>
            <person name="Pitluck S."/>
            <person name="Vogel J.P."/>
            <person name="Garvin D.F."/>
            <person name="Mockler T.C."/>
            <person name="Schmutz J."/>
            <person name="Rokhsar D."/>
            <person name="Bevan M.W."/>
        </authorList>
    </citation>
    <scope>NUCLEOTIDE SEQUENCE</scope>
    <source>
        <strain evidence="1">Bd21</strain>
    </source>
</reference>
<accession>A0A2K2CZR4</accession>
<evidence type="ECO:0000313" key="3">
    <source>
        <dbReference type="Proteomes" id="UP000008810"/>
    </source>
</evidence>
<name>A0A2K2CZR4_BRADI</name>
<dbReference type="EnsemblPlants" id="PNT67521">
    <property type="protein sequence ID" value="PNT67521"/>
    <property type="gene ID" value="BRADI_3g28465v3"/>
</dbReference>
<evidence type="ECO:0000313" key="2">
    <source>
        <dbReference type="EnsemblPlants" id="PNT67521"/>
    </source>
</evidence>
<protein>
    <recommendedName>
        <fullName evidence="4">Reverse transcriptase zinc-binding domain-containing protein</fullName>
    </recommendedName>
</protein>
<dbReference type="Gramene" id="PNT67521">
    <property type="protein sequence ID" value="PNT67521"/>
    <property type="gene ID" value="BRADI_3g28465v3"/>
</dbReference>
<keyword evidence="3" id="KW-1185">Reference proteome</keyword>
<evidence type="ECO:0008006" key="4">
    <source>
        <dbReference type="Google" id="ProtNLM"/>
    </source>
</evidence>
<dbReference type="EMBL" id="CM000882">
    <property type="protein sequence ID" value="PNT67521.1"/>
    <property type="molecule type" value="Genomic_DNA"/>
</dbReference>
<proteinExistence type="predicted"/>
<dbReference type="AlphaFoldDB" id="A0A2K2CZR4"/>
<evidence type="ECO:0000313" key="1">
    <source>
        <dbReference type="EMBL" id="PNT67521.1"/>
    </source>
</evidence>
<reference evidence="1 2" key="1">
    <citation type="journal article" date="2010" name="Nature">
        <title>Genome sequencing and analysis of the model grass Brachypodium distachyon.</title>
        <authorList>
            <consortium name="International Brachypodium Initiative"/>
        </authorList>
    </citation>
    <scope>NUCLEOTIDE SEQUENCE [LARGE SCALE GENOMIC DNA]</scope>
    <source>
        <strain evidence="1 2">Bd21</strain>
    </source>
</reference>
<gene>
    <name evidence="1" type="ORF">BRADI_3g28465v3</name>
</gene>
<dbReference type="Proteomes" id="UP000008810">
    <property type="component" value="Chromosome 3"/>
</dbReference>
<dbReference type="OrthoDB" id="672571at2759"/>
<organism evidence="1">
    <name type="scientific">Brachypodium distachyon</name>
    <name type="common">Purple false brome</name>
    <name type="synonym">Trachynia distachya</name>
    <dbReference type="NCBI Taxonomy" id="15368"/>
    <lineage>
        <taxon>Eukaryota</taxon>
        <taxon>Viridiplantae</taxon>
        <taxon>Streptophyta</taxon>
        <taxon>Embryophyta</taxon>
        <taxon>Tracheophyta</taxon>
        <taxon>Spermatophyta</taxon>
        <taxon>Magnoliopsida</taxon>
        <taxon>Liliopsida</taxon>
        <taxon>Poales</taxon>
        <taxon>Poaceae</taxon>
        <taxon>BOP clade</taxon>
        <taxon>Pooideae</taxon>
        <taxon>Stipodae</taxon>
        <taxon>Brachypodieae</taxon>
        <taxon>Brachypodium</taxon>
    </lineage>
</organism>
<sequence>MMSLDLPGKVCMPKELGCLGIPNLRLLNAALRARWLWLERVDGSRPWKEFAIRTTTKVREIFEAATSSRIGDGRSTLFWSDIWLEGGRICDMFPSLVKAVRPRTVASRTVREALQGT</sequence>
<dbReference type="InParanoid" id="A0A2K2CZR4"/>